<comment type="caution">
    <text evidence="1">The sequence shown here is derived from an EMBL/GenBank/DDBJ whole genome shotgun (WGS) entry which is preliminary data.</text>
</comment>
<evidence type="ECO:0000313" key="1">
    <source>
        <dbReference type="EMBL" id="CAG8523660.1"/>
    </source>
</evidence>
<accession>A0A9N9A971</accession>
<gene>
    <name evidence="1" type="ORF">FMOSSE_LOCUS5161</name>
</gene>
<dbReference type="AlphaFoldDB" id="A0A9N9A971"/>
<proteinExistence type="predicted"/>
<sequence length="67" mass="7292">MKMGDGIKNQIGKLQLQGFLHNIAVECGIPVEGGKITNHSGCKSLVSLLKELSLQILKLCQYPDINL</sequence>
<dbReference type="EMBL" id="CAJVPP010000947">
    <property type="protein sequence ID" value="CAG8523660.1"/>
    <property type="molecule type" value="Genomic_DNA"/>
</dbReference>
<keyword evidence="2" id="KW-1185">Reference proteome</keyword>
<evidence type="ECO:0000313" key="2">
    <source>
        <dbReference type="Proteomes" id="UP000789375"/>
    </source>
</evidence>
<organism evidence="1 2">
    <name type="scientific">Funneliformis mosseae</name>
    <name type="common">Endomycorrhizal fungus</name>
    <name type="synonym">Glomus mosseae</name>
    <dbReference type="NCBI Taxonomy" id="27381"/>
    <lineage>
        <taxon>Eukaryota</taxon>
        <taxon>Fungi</taxon>
        <taxon>Fungi incertae sedis</taxon>
        <taxon>Mucoromycota</taxon>
        <taxon>Glomeromycotina</taxon>
        <taxon>Glomeromycetes</taxon>
        <taxon>Glomerales</taxon>
        <taxon>Glomeraceae</taxon>
        <taxon>Funneliformis</taxon>
    </lineage>
</organism>
<protein>
    <submittedName>
        <fullName evidence="1">7256_t:CDS:1</fullName>
    </submittedName>
</protein>
<reference evidence="1" key="1">
    <citation type="submission" date="2021-06" db="EMBL/GenBank/DDBJ databases">
        <authorList>
            <person name="Kallberg Y."/>
            <person name="Tangrot J."/>
            <person name="Rosling A."/>
        </authorList>
    </citation>
    <scope>NUCLEOTIDE SEQUENCE</scope>
    <source>
        <strain evidence="1">87-6 pot B 2015</strain>
    </source>
</reference>
<name>A0A9N9A971_FUNMO</name>
<dbReference type="Proteomes" id="UP000789375">
    <property type="component" value="Unassembled WGS sequence"/>
</dbReference>